<name>A0A3G8EVR7_SALET</name>
<gene>
    <name evidence="2" type="ORF">KADIGFNM_00229</name>
    <name evidence="3" type="ORF">KADIGFNM_00396</name>
</gene>
<evidence type="ECO:0000313" key="2">
    <source>
        <dbReference type="EMBL" id="AZF85566.1"/>
    </source>
</evidence>
<feature type="region of interest" description="Disordered" evidence="1">
    <location>
        <begin position="1"/>
        <end position="108"/>
    </location>
</feature>
<evidence type="ECO:0000256" key="1">
    <source>
        <dbReference type="SAM" id="MobiDB-lite"/>
    </source>
</evidence>
<dbReference type="EMBL" id="MH430881">
    <property type="protein sequence ID" value="AZF85566.1"/>
    <property type="molecule type" value="Genomic_DNA"/>
</dbReference>
<feature type="compositionally biased region" description="Basic and acidic residues" evidence="1">
    <location>
        <begin position="10"/>
        <end position="20"/>
    </location>
</feature>
<proteinExistence type="predicted"/>
<evidence type="ECO:0000313" key="3">
    <source>
        <dbReference type="EMBL" id="AZF85733.1"/>
    </source>
</evidence>
<organism evidence="3">
    <name type="scientific">Salmonella enterica subsp. enterica serovar London</name>
    <dbReference type="NCBI Taxonomy" id="149390"/>
    <lineage>
        <taxon>Bacteria</taxon>
        <taxon>Pseudomonadati</taxon>
        <taxon>Pseudomonadota</taxon>
        <taxon>Gammaproteobacteria</taxon>
        <taxon>Enterobacterales</taxon>
        <taxon>Enterobacteriaceae</taxon>
        <taxon>Salmonella</taxon>
    </lineage>
</organism>
<reference evidence="3" key="1">
    <citation type="submission" date="2018-06" db="EMBL/GenBank/DDBJ databases">
        <title>Plasmids in strain Sa44.</title>
        <authorList>
            <person name="Chen K."/>
            <person name="Chen S."/>
        </authorList>
    </citation>
    <scope>NUCLEOTIDE SEQUENCE</scope>
    <source>
        <strain evidence="3">3-5</strain>
        <plasmid evidence="3">pSa44-CIP</plasmid>
        <plasmid evidence="2">pSa44-CIP-CRO</plasmid>
    </source>
</reference>
<protein>
    <submittedName>
        <fullName evidence="3">Uncharacterized protein</fullName>
    </submittedName>
</protein>
<accession>A0A3G8EVR7</accession>
<keyword evidence="3" id="KW-0614">Plasmid</keyword>
<dbReference type="AlphaFoldDB" id="A0A3G8EVR7"/>
<geneLocation type="plasmid" evidence="3">
    <name>pSa44-CIP</name>
</geneLocation>
<geneLocation type="plasmid" evidence="2">
    <name>pSa44-CIP-CRO</name>
</geneLocation>
<sequence>MTQSAPAPVDKLHDEEDRHQAATTVMPRPTGTKRAVESLPRNGRVRLCATPAKGNSPSEIEAVQGCRGEERSVGGETAHQPTEHSPATIPNPKQALMKPKCARAHRHQ</sequence>
<dbReference type="EMBL" id="MH430882">
    <property type="protein sequence ID" value="AZF85733.1"/>
    <property type="molecule type" value="Genomic_DNA"/>
</dbReference>